<dbReference type="InterPro" id="IPR013783">
    <property type="entry name" value="Ig-like_fold"/>
</dbReference>
<dbReference type="PANTHER" id="PTHR47342:SF1">
    <property type="entry name" value="PROTEIN PTST, CHLOROPLASTIC"/>
    <property type="match status" value="1"/>
</dbReference>
<name>A0A8X8Z392_SALSN</name>
<evidence type="ECO:0000313" key="4">
    <source>
        <dbReference type="Proteomes" id="UP000298416"/>
    </source>
</evidence>
<organism evidence="3">
    <name type="scientific">Salvia splendens</name>
    <name type="common">Scarlet sage</name>
    <dbReference type="NCBI Taxonomy" id="180675"/>
    <lineage>
        <taxon>Eukaryota</taxon>
        <taxon>Viridiplantae</taxon>
        <taxon>Streptophyta</taxon>
        <taxon>Embryophyta</taxon>
        <taxon>Tracheophyta</taxon>
        <taxon>Spermatophyta</taxon>
        <taxon>Magnoliopsida</taxon>
        <taxon>eudicotyledons</taxon>
        <taxon>Gunneridae</taxon>
        <taxon>Pentapetalae</taxon>
        <taxon>asterids</taxon>
        <taxon>lamiids</taxon>
        <taxon>Lamiales</taxon>
        <taxon>Lamiaceae</taxon>
        <taxon>Nepetoideae</taxon>
        <taxon>Mentheae</taxon>
        <taxon>Salviinae</taxon>
        <taxon>Salvia</taxon>
        <taxon>Salvia subgen. Calosphace</taxon>
        <taxon>core Calosphace</taxon>
    </lineage>
</organism>
<dbReference type="Gene3D" id="2.60.40.10">
    <property type="entry name" value="Immunoglobulins"/>
    <property type="match status" value="1"/>
</dbReference>
<dbReference type="GO" id="GO:0009507">
    <property type="term" value="C:chloroplast"/>
    <property type="evidence" value="ECO:0007669"/>
    <property type="project" value="UniProtKB-ARBA"/>
</dbReference>
<comment type="caution">
    <text evidence="3">The sequence shown here is derived from an EMBL/GenBank/DDBJ whole genome shotgun (WGS) entry which is preliminary data.</text>
</comment>
<feature type="domain" description="AMP-activated protein kinase glycogen-binding" evidence="2">
    <location>
        <begin position="262"/>
        <end position="299"/>
    </location>
</feature>
<dbReference type="AlphaFoldDB" id="A0A8X8Z392"/>
<dbReference type="EMBL" id="PNBA02000019">
    <property type="protein sequence ID" value="KAG6390567.1"/>
    <property type="molecule type" value="Genomic_DNA"/>
</dbReference>
<dbReference type="Pfam" id="PF16561">
    <property type="entry name" value="AMPK1_CBM"/>
    <property type="match status" value="1"/>
</dbReference>
<dbReference type="CDD" id="cd02859">
    <property type="entry name" value="E_set_AMPKbeta_like_N"/>
    <property type="match status" value="1"/>
</dbReference>
<keyword evidence="1" id="KW-0175">Coiled coil</keyword>
<keyword evidence="4" id="KW-1185">Reference proteome</keyword>
<protein>
    <recommendedName>
        <fullName evidence="2">AMP-activated protein kinase glycogen-binding domain-containing protein</fullName>
    </recommendedName>
</protein>
<feature type="coiled-coil region" evidence="1">
    <location>
        <begin position="110"/>
        <end position="137"/>
    </location>
</feature>
<gene>
    <name evidence="3" type="ORF">SASPL_148305</name>
</gene>
<evidence type="ECO:0000259" key="2">
    <source>
        <dbReference type="Pfam" id="PF16561"/>
    </source>
</evidence>
<reference evidence="3" key="2">
    <citation type="submission" date="2020-08" db="EMBL/GenBank/DDBJ databases">
        <title>Plant Genome Project.</title>
        <authorList>
            <person name="Zhang R.-G."/>
        </authorList>
    </citation>
    <scope>NUCLEOTIDE SEQUENCE</scope>
    <source>
        <strain evidence="3">Huo1</strain>
        <tissue evidence="3">Leaf</tissue>
    </source>
</reference>
<sequence>MAFNNLFSVSGQPALARIPMLRIDQSPVEMCGLIKQNQGLIVKGSVHSRPSKVFCSAASLEEEFCAIQSNNFSKAEESDVQALPEERVPSSEELKELLADSQRATLVKKLSEANQHNRFLKRQLQVKEDELLDFKAELAVMEFRLAEQIKDVDAAQPQEVHLIWHGVAEVINNEKLHHEVILIDISFRISLSIKHAWKCLSGFKVRLTKVQNSLANTKEALPSYSSRNINNILVYSERASDGILRWLESMGTFVTRPEYTGSYTKFSATLMLRPGRYEIKFLVDGEWKLSADFPTAGEGMMQNNLLRRYDALFMLIYEVATGSIPLDG</sequence>
<reference evidence="3" key="1">
    <citation type="submission" date="2018-01" db="EMBL/GenBank/DDBJ databases">
        <authorList>
            <person name="Mao J.F."/>
        </authorList>
    </citation>
    <scope>NUCLEOTIDE SEQUENCE</scope>
    <source>
        <strain evidence="3">Huo1</strain>
        <tissue evidence="3">Leaf</tissue>
    </source>
</reference>
<dbReference type="InterPro" id="IPR032640">
    <property type="entry name" value="AMPK1_CBM"/>
</dbReference>
<proteinExistence type="predicted"/>
<evidence type="ECO:0000256" key="1">
    <source>
        <dbReference type="SAM" id="Coils"/>
    </source>
</evidence>
<evidence type="ECO:0000313" key="3">
    <source>
        <dbReference type="EMBL" id="KAG6390567.1"/>
    </source>
</evidence>
<accession>A0A8X8Z392</accession>
<dbReference type="InterPro" id="IPR014756">
    <property type="entry name" value="Ig_E-set"/>
</dbReference>
<dbReference type="SUPFAM" id="SSF81296">
    <property type="entry name" value="E set domains"/>
    <property type="match status" value="1"/>
</dbReference>
<dbReference type="PANTHER" id="PTHR47342">
    <property type="entry name" value="PROTEIN PTST, CHLOROPLASTIC"/>
    <property type="match status" value="1"/>
</dbReference>
<dbReference type="Proteomes" id="UP000298416">
    <property type="component" value="Unassembled WGS sequence"/>
</dbReference>